<organism evidence="3 4">
    <name type="scientific">Yersinia nurmii</name>
    <dbReference type="NCBI Taxonomy" id="685706"/>
    <lineage>
        <taxon>Bacteria</taxon>
        <taxon>Pseudomonadati</taxon>
        <taxon>Pseudomonadota</taxon>
        <taxon>Gammaproteobacteria</taxon>
        <taxon>Enterobacterales</taxon>
        <taxon>Yersiniaceae</taxon>
        <taxon>Yersinia</taxon>
    </lineage>
</organism>
<dbReference type="InterPro" id="IPR031304">
    <property type="entry name" value="SLT_2"/>
</dbReference>
<gene>
    <name evidence="3" type="primary">mltB</name>
    <name evidence="3" type="ORF">ERS137967_01573</name>
</gene>
<evidence type="ECO:0000313" key="4">
    <source>
        <dbReference type="Proteomes" id="UP000040578"/>
    </source>
</evidence>
<keyword evidence="3" id="KW-0456">Lyase</keyword>
<sequence>MMRVSLLTMLFASTVLSGGFHSAIAAPTVTSDSPKVADQSVVVTTLAEQGRDPAEFPAYVEQLKILARSQGITQGTLDQAFTDIHFVDRVIKSDRNQLEKKVTLDDYLQRTLPARKIKQGKLFHRRYKPQLARASARYGVPERYIVALWGMESGFGKIQGKEDVISALATLAFEGRREAFFTKELMAALNIIQQGHVGNQKLKGSWAGAMGQSQFMPSSFLNYAVDGDDDGKIDIWTNVDDVFASTANYLAKEGWKTGESWGQEVLLPANFKSQYVGLKNEQVHTLAEWQRMGVLPLNKKAFSYPALRAWVITPDDMQGRTFLVYDNFRTIMHWNRSYYFALSIGMMADGIVQ</sequence>
<dbReference type="EMBL" id="CPYD01000004">
    <property type="protein sequence ID" value="CNE43967.1"/>
    <property type="molecule type" value="Genomic_DNA"/>
</dbReference>
<feature type="domain" description="Transglycosylase SLT" evidence="2">
    <location>
        <begin position="56"/>
        <end position="349"/>
    </location>
</feature>
<protein>
    <submittedName>
        <fullName evidence="3">Membrane-bound lytic murein transglycosylase B</fullName>
        <ecNumber evidence="3">4.2.2.-</ecNumber>
    </submittedName>
</protein>
<feature type="chain" id="PRO_5046144162" evidence="1">
    <location>
        <begin position="26"/>
        <end position="353"/>
    </location>
</feature>
<dbReference type="Pfam" id="PF13406">
    <property type="entry name" value="SLT_2"/>
    <property type="match status" value="1"/>
</dbReference>
<dbReference type="InterPro" id="IPR011970">
    <property type="entry name" value="MltB_2"/>
</dbReference>
<dbReference type="SUPFAM" id="SSF53955">
    <property type="entry name" value="Lysozyme-like"/>
    <property type="match status" value="1"/>
</dbReference>
<dbReference type="EC" id="4.2.2.-" evidence="3"/>
<dbReference type="PANTHER" id="PTHR30163:SF8">
    <property type="entry name" value="LYTIC MUREIN TRANSGLYCOSYLASE"/>
    <property type="match status" value="1"/>
</dbReference>
<proteinExistence type="predicted"/>
<keyword evidence="4" id="KW-1185">Reference proteome</keyword>
<dbReference type="PANTHER" id="PTHR30163">
    <property type="entry name" value="MEMBRANE-BOUND LYTIC MUREIN TRANSGLYCOSYLASE B"/>
    <property type="match status" value="1"/>
</dbReference>
<dbReference type="NCBIfam" id="TIGR02283">
    <property type="entry name" value="MltB_2"/>
    <property type="match status" value="1"/>
</dbReference>
<feature type="signal peptide" evidence="1">
    <location>
        <begin position="1"/>
        <end position="25"/>
    </location>
</feature>
<dbReference type="Proteomes" id="UP000040578">
    <property type="component" value="Unassembled WGS sequence"/>
</dbReference>
<dbReference type="GO" id="GO:0016829">
    <property type="term" value="F:lyase activity"/>
    <property type="evidence" value="ECO:0007669"/>
    <property type="project" value="UniProtKB-KW"/>
</dbReference>
<comment type="caution">
    <text evidence="3">The sequence shown here is derived from an EMBL/GenBank/DDBJ whole genome shotgun (WGS) entry which is preliminary data.</text>
</comment>
<evidence type="ECO:0000259" key="2">
    <source>
        <dbReference type="Pfam" id="PF13406"/>
    </source>
</evidence>
<dbReference type="InterPro" id="IPR043426">
    <property type="entry name" value="MltB-like"/>
</dbReference>
<dbReference type="Gene3D" id="1.10.530.10">
    <property type="match status" value="1"/>
</dbReference>
<evidence type="ECO:0000313" key="3">
    <source>
        <dbReference type="EMBL" id="CNE43967.1"/>
    </source>
</evidence>
<name>A0ABM9S823_9GAMM</name>
<keyword evidence="1" id="KW-0732">Signal</keyword>
<evidence type="ECO:0000256" key="1">
    <source>
        <dbReference type="SAM" id="SignalP"/>
    </source>
</evidence>
<dbReference type="Gene3D" id="1.10.8.350">
    <property type="entry name" value="Bacterial muramidase"/>
    <property type="match status" value="1"/>
</dbReference>
<accession>A0ABM9S823</accession>
<reference evidence="3 4" key="1">
    <citation type="submission" date="2015-03" db="EMBL/GenBank/DDBJ databases">
        <authorList>
            <consortium name="Pathogen Informatics"/>
            <person name="Murphy D."/>
        </authorList>
    </citation>
    <scope>NUCLEOTIDE SEQUENCE [LARGE SCALE GENOMIC DNA]</scope>
    <source>
        <strain evidence="4">type strain: CIP110231</strain>
    </source>
</reference>
<dbReference type="InterPro" id="IPR023346">
    <property type="entry name" value="Lysozyme-like_dom_sf"/>
</dbReference>